<dbReference type="PANTHER" id="PTHR32009">
    <property type="entry name" value="TMV RESISTANCE PROTEIN N-LIKE"/>
    <property type="match status" value="1"/>
</dbReference>
<organism evidence="6">
    <name type="scientific">Nymphaea colorata</name>
    <name type="common">pocket water lily</name>
    <dbReference type="NCBI Taxonomy" id="210225"/>
    <lineage>
        <taxon>Eukaryota</taxon>
        <taxon>Viridiplantae</taxon>
        <taxon>Streptophyta</taxon>
        <taxon>Embryophyta</taxon>
        <taxon>Tracheophyta</taxon>
        <taxon>Spermatophyta</taxon>
        <taxon>Magnoliopsida</taxon>
        <taxon>Nymphaeales</taxon>
        <taxon>Nymphaeaceae</taxon>
        <taxon>Nymphaea</taxon>
    </lineage>
</organism>
<dbReference type="EC" id="3.2.2.6" evidence="1"/>
<accession>A0A5K0XK58</accession>
<dbReference type="EMBL" id="LR721776">
    <property type="protein sequence ID" value="VVV65931.1"/>
    <property type="molecule type" value="Genomic_DNA"/>
</dbReference>
<dbReference type="Pfam" id="PF01582">
    <property type="entry name" value="TIR"/>
    <property type="match status" value="1"/>
</dbReference>
<reference evidence="6" key="1">
    <citation type="submission" date="2019-09" db="EMBL/GenBank/DDBJ databases">
        <authorList>
            <person name="Zhang L."/>
        </authorList>
    </citation>
    <scope>NUCLEOTIDE SEQUENCE</scope>
</reference>
<dbReference type="PANTHER" id="PTHR32009:SF39">
    <property type="entry name" value="TIR DOMAIN-CONTAINING PROTEIN"/>
    <property type="match status" value="1"/>
</dbReference>
<evidence type="ECO:0000256" key="3">
    <source>
        <dbReference type="ARBA" id="ARBA00023027"/>
    </source>
</evidence>
<gene>
    <name evidence="6" type="ORF">NYM_LOCUS6643</name>
</gene>
<dbReference type="SMART" id="SM00255">
    <property type="entry name" value="TIR"/>
    <property type="match status" value="1"/>
</dbReference>
<protein>
    <recommendedName>
        <fullName evidence="1">ADP-ribosyl cyclase/cyclic ADP-ribose hydrolase</fullName>
        <ecNumber evidence="1">3.2.2.6</ecNumber>
    </recommendedName>
</protein>
<proteinExistence type="predicted"/>
<dbReference type="InterPro" id="IPR035897">
    <property type="entry name" value="Toll_tir_struct_dom_sf"/>
</dbReference>
<dbReference type="Gramene" id="NC11G0121490.1">
    <property type="protein sequence ID" value="NC11G0121490.1:cds"/>
    <property type="gene ID" value="NC11G0121490"/>
</dbReference>
<dbReference type="SUPFAM" id="SSF52200">
    <property type="entry name" value="Toll/Interleukin receptor TIR domain"/>
    <property type="match status" value="1"/>
</dbReference>
<keyword evidence="3" id="KW-0520">NAD</keyword>
<dbReference type="InterPro" id="IPR000157">
    <property type="entry name" value="TIR_dom"/>
</dbReference>
<evidence type="ECO:0000313" key="6">
    <source>
        <dbReference type="EMBL" id="VVV65931.1"/>
    </source>
</evidence>
<dbReference type="PROSITE" id="PS50104">
    <property type="entry name" value="TIR"/>
    <property type="match status" value="1"/>
</dbReference>
<evidence type="ECO:0000259" key="5">
    <source>
        <dbReference type="PROSITE" id="PS50104"/>
    </source>
</evidence>
<dbReference type="Gene3D" id="3.40.50.10140">
    <property type="entry name" value="Toll/interleukin-1 receptor homology (TIR) domain"/>
    <property type="match status" value="1"/>
</dbReference>
<comment type="catalytic activity">
    <reaction evidence="4">
        <text>NAD(+) + H2O = ADP-D-ribose + nicotinamide + H(+)</text>
        <dbReference type="Rhea" id="RHEA:16301"/>
        <dbReference type="ChEBI" id="CHEBI:15377"/>
        <dbReference type="ChEBI" id="CHEBI:15378"/>
        <dbReference type="ChEBI" id="CHEBI:17154"/>
        <dbReference type="ChEBI" id="CHEBI:57540"/>
        <dbReference type="ChEBI" id="CHEBI:57967"/>
        <dbReference type="EC" id="3.2.2.6"/>
    </reaction>
    <physiologicalReaction direction="left-to-right" evidence="4">
        <dbReference type="Rhea" id="RHEA:16302"/>
    </physiologicalReaction>
</comment>
<name>A0A5K0XK58_9MAGN</name>
<sequence length="153" mass="17665">MVLNSMFPLALEVKTIGKDSLTIYRRSSSSKLHGINTFIDSENLEKCEEIKRLPAYIKKSKICVPIFSKAYVDSKWCLKELAKVVECNKMTILVFLDMDLLVIKKQSGPYTSAFQRHEPEEQLKPEEVRKWKEALKKVENISGFTRKDTDGYV</sequence>
<dbReference type="AlphaFoldDB" id="A0A5K0XK58"/>
<dbReference type="GO" id="GO:0007165">
    <property type="term" value="P:signal transduction"/>
    <property type="evidence" value="ECO:0007669"/>
    <property type="project" value="InterPro"/>
</dbReference>
<dbReference type="GO" id="GO:0061809">
    <property type="term" value="F:NAD+ nucleosidase activity, cyclic ADP-ribose generating"/>
    <property type="evidence" value="ECO:0007669"/>
    <property type="project" value="UniProtKB-EC"/>
</dbReference>
<keyword evidence="2" id="KW-0378">Hydrolase</keyword>
<feature type="domain" description="TIR" evidence="5">
    <location>
        <begin position="2"/>
        <end position="135"/>
    </location>
</feature>
<evidence type="ECO:0000256" key="2">
    <source>
        <dbReference type="ARBA" id="ARBA00022801"/>
    </source>
</evidence>
<evidence type="ECO:0000256" key="1">
    <source>
        <dbReference type="ARBA" id="ARBA00011982"/>
    </source>
</evidence>
<evidence type="ECO:0000256" key="4">
    <source>
        <dbReference type="ARBA" id="ARBA00047304"/>
    </source>
</evidence>